<keyword evidence="3" id="KW-1185">Reference proteome</keyword>
<keyword evidence="1" id="KW-1133">Transmembrane helix</keyword>
<evidence type="ECO:0000256" key="1">
    <source>
        <dbReference type="SAM" id="Phobius"/>
    </source>
</evidence>
<dbReference type="Proteomes" id="UP001432322">
    <property type="component" value="Unassembled WGS sequence"/>
</dbReference>
<accession>A0AAV5UUH0</accession>
<organism evidence="2 3">
    <name type="scientific">Pristionchus fissidentatus</name>
    <dbReference type="NCBI Taxonomy" id="1538716"/>
    <lineage>
        <taxon>Eukaryota</taxon>
        <taxon>Metazoa</taxon>
        <taxon>Ecdysozoa</taxon>
        <taxon>Nematoda</taxon>
        <taxon>Chromadorea</taxon>
        <taxon>Rhabditida</taxon>
        <taxon>Rhabditina</taxon>
        <taxon>Diplogasteromorpha</taxon>
        <taxon>Diplogasteroidea</taxon>
        <taxon>Neodiplogasteridae</taxon>
        <taxon>Pristionchus</taxon>
    </lineage>
</organism>
<feature type="transmembrane region" description="Helical" evidence="1">
    <location>
        <begin position="15"/>
        <end position="39"/>
    </location>
</feature>
<evidence type="ECO:0000313" key="2">
    <source>
        <dbReference type="EMBL" id="GMT10353.1"/>
    </source>
</evidence>
<sequence length="93" mass="10550">TSISSVFFLYQSRHFVVFFPVIPSILGFSSCFFSLHSFGYNYREGHIAVVAVVAYVCTLNGWGQSHAFRMSKPPVITLSIQFKFLLVVSYEVE</sequence>
<feature type="non-terminal residue" evidence="2">
    <location>
        <position position="1"/>
    </location>
</feature>
<evidence type="ECO:0000313" key="3">
    <source>
        <dbReference type="Proteomes" id="UP001432322"/>
    </source>
</evidence>
<feature type="non-terminal residue" evidence="2">
    <location>
        <position position="93"/>
    </location>
</feature>
<protein>
    <submittedName>
        <fullName evidence="2">Uncharacterized protein</fullName>
    </submittedName>
</protein>
<dbReference type="EMBL" id="BTSY01000001">
    <property type="protein sequence ID" value="GMT10353.1"/>
    <property type="molecule type" value="Genomic_DNA"/>
</dbReference>
<name>A0AAV5UUH0_9BILA</name>
<keyword evidence="1" id="KW-0472">Membrane</keyword>
<dbReference type="AlphaFoldDB" id="A0AAV5UUH0"/>
<comment type="caution">
    <text evidence="2">The sequence shown here is derived from an EMBL/GenBank/DDBJ whole genome shotgun (WGS) entry which is preliminary data.</text>
</comment>
<reference evidence="2" key="1">
    <citation type="submission" date="2023-10" db="EMBL/GenBank/DDBJ databases">
        <title>Genome assembly of Pristionchus species.</title>
        <authorList>
            <person name="Yoshida K."/>
            <person name="Sommer R.J."/>
        </authorList>
    </citation>
    <scope>NUCLEOTIDE SEQUENCE</scope>
    <source>
        <strain evidence="2">RS5133</strain>
    </source>
</reference>
<proteinExistence type="predicted"/>
<keyword evidence="1" id="KW-0812">Transmembrane</keyword>
<gene>
    <name evidence="2" type="ORF">PFISCL1PPCAC_1650</name>
</gene>